<proteinExistence type="predicted"/>
<feature type="signal peptide" evidence="3">
    <location>
        <begin position="1"/>
        <end position="28"/>
    </location>
</feature>
<dbReference type="OrthoDB" id="8934837at2759"/>
<dbReference type="InterPro" id="IPR036048">
    <property type="entry name" value="Interleukin_8-like_sf"/>
</dbReference>
<dbReference type="SUPFAM" id="SSF54117">
    <property type="entry name" value="Interleukin 8-like chemokines"/>
    <property type="match status" value="1"/>
</dbReference>
<feature type="compositionally biased region" description="Polar residues" evidence="2">
    <location>
        <begin position="112"/>
        <end position="125"/>
    </location>
</feature>
<sequence>MEELCCCSCPKMRLNLILLCLSLWMTSALTTHGPVSDCCPGLSNTTVSLNRIKSYVIQSVGACSFKAVVFSTHGRKRICADPNSCWTQRAMFKVDGRALQRKEESNDKSAGASGTTVPCTPSRNSQGRKRRRGKLPRMKKGKTRV</sequence>
<keyword evidence="6" id="KW-1185">Reference proteome</keyword>
<evidence type="ECO:0000313" key="5">
    <source>
        <dbReference type="Ensembl" id="ENSHCOP00000017721.1"/>
    </source>
</evidence>
<keyword evidence="3" id="KW-0732">Signal</keyword>
<dbReference type="STRING" id="109280.ENSHCOP00000017721"/>
<protein>
    <submittedName>
        <fullName evidence="5">C-C motif chemokine 13-like</fullName>
    </submittedName>
</protein>
<dbReference type="SMART" id="SM00199">
    <property type="entry name" value="SCY"/>
    <property type="match status" value="1"/>
</dbReference>
<dbReference type="GeneID" id="109507414"/>
<dbReference type="Gene3D" id="2.40.50.40">
    <property type="match status" value="1"/>
</dbReference>
<evidence type="ECO:0000256" key="2">
    <source>
        <dbReference type="SAM" id="MobiDB-lite"/>
    </source>
</evidence>
<reference evidence="5" key="1">
    <citation type="submission" date="2025-08" db="UniProtKB">
        <authorList>
            <consortium name="Ensembl"/>
        </authorList>
    </citation>
    <scope>IDENTIFICATION</scope>
</reference>
<feature type="region of interest" description="Disordered" evidence="2">
    <location>
        <begin position="97"/>
        <end position="145"/>
    </location>
</feature>
<name>A0A3Q2YI40_HIPCM</name>
<evidence type="ECO:0000259" key="4">
    <source>
        <dbReference type="SMART" id="SM00199"/>
    </source>
</evidence>
<dbReference type="InterPro" id="IPR001811">
    <property type="entry name" value="Chemokine_IL8-like_dom"/>
</dbReference>
<dbReference type="InterPro" id="IPR039809">
    <property type="entry name" value="Chemokine_b/g/d"/>
</dbReference>
<accession>A0A3Q2YI40</accession>
<dbReference type="Proteomes" id="UP000264820">
    <property type="component" value="Unplaced"/>
</dbReference>
<dbReference type="GeneTree" id="ENSGT00940000175314"/>
<feature type="compositionally biased region" description="Basic residues" evidence="2">
    <location>
        <begin position="126"/>
        <end position="145"/>
    </location>
</feature>
<evidence type="ECO:0000313" key="6">
    <source>
        <dbReference type="Proteomes" id="UP000264820"/>
    </source>
</evidence>
<organism evidence="5 6">
    <name type="scientific">Hippocampus comes</name>
    <name type="common">Tiger tail seahorse</name>
    <dbReference type="NCBI Taxonomy" id="109280"/>
    <lineage>
        <taxon>Eukaryota</taxon>
        <taxon>Metazoa</taxon>
        <taxon>Chordata</taxon>
        <taxon>Craniata</taxon>
        <taxon>Vertebrata</taxon>
        <taxon>Euteleostomi</taxon>
        <taxon>Actinopterygii</taxon>
        <taxon>Neopterygii</taxon>
        <taxon>Teleostei</taxon>
        <taxon>Neoteleostei</taxon>
        <taxon>Acanthomorphata</taxon>
        <taxon>Syngnathiaria</taxon>
        <taxon>Syngnathiformes</taxon>
        <taxon>Syngnathoidei</taxon>
        <taxon>Syngnathidae</taxon>
        <taxon>Hippocampus</taxon>
    </lineage>
</organism>
<dbReference type="GO" id="GO:0006955">
    <property type="term" value="P:immune response"/>
    <property type="evidence" value="ECO:0007669"/>
    <property type="project" value="InterPro"/>
</dbReference>
<evidence type="ECO:0000256" key="3">
    <source>
        <dbReference type="SAM" id="SignalP"/>
    </source>
</evidence>
<dbReference type="Pfam" id="PF00048">
    <property type="entry name" value="IL8"/>
    <property type="match status" value="1"/>
</dbReference>
<dbReference type="KEGG" id="hcq:109507414"/>
<dbReference type="RefSeq" id="XP_019712388.1">
    <property type="nucleotide sequence ID" value="XM_019856829.1"/>
</dbReference>
<evidence type="ECO:0000256" key="1">
    <source>
        <dbReference type="ARBA" id="ARBA00022514"/>
    </source>
</evidence>
<dbReference type="GO" id="GO:0008009">
    <property type="term" value="F:chemokine activity"/>
    <property type="evidence" value="ECO:0007669"/>
    <property type="project" value="InterPro"/>
</dbReference>
<feature type="chain" id="PRO_5018705515" evidence="3">
    <location>
        <begin position="29"/>
        <end position="145"/>
    </location>
</feature>
<feature type="compositionally biased region" description="Basic and acidic residues" evidence="2">
    <location>
        <begin position="97"/>
        <end position="107"/>
    </location>
</feature>
<dbReference type="OMA" id="NCCLGWS"/>
<feature type="domain" description="Chemokine interleukin-8-like" evidence="4">
    <location>
        <begin position="35"/>
        <end position="94"/>
    </location>
</feature>
<reference evidence="5" key="2">
    <citation type="submission" date="2025-09" db="UniProtKB">
        <authorList>
            <consortium name="Ensembl"/>
        </authorList>
    </citation>
    <scope>IDENTIFICATION</scope>
</reference>
<dbReference type="PANTHER" id="PTHR12015:SF177">
    <property type="entry name" value="CHEMOKINE INTERLEUKIN-8-LIKE DOMAIN-CONTAINING PROTEIN"/>
    <property type="match status" value="1"/>
</dbReference>
<keyword evidence="1" id="KW-0202">Cytokine</keyword>
<dbReference type="GO" id="GO:0005615">
    <property type="term" value="C:extracellular space"/>
    <property type="evidence" value="ECO:0007669"/>
    <property type="project" value="UniProtKB-KW"/>
</dbReference>
<dbReference type="AlphaFoldDB" id="A0A3Q2YI40"/>
<dbReference type="PANTHER" id="PTHR12015">
    <property type="entry name" value="SMALL INDUCIBLE CYTOKINE A"/>
    <property type="match status" value="1"/>
</dbReference>
<dbReference type="Ensembl" id="ENSHCOT00000013087.1">
    <property type="protein sequence ID" value="ENSHCOP00000017721.1"/>
    <property type="gene ID" value="ENSHCOG00000001722.1"/>
</dbReference>